<dbReference type="PANTHER" id="PTHR31293:SF12">
    <property type="entry name" value="RNI-LIKE SUPERFAMILY PROTEIN"/>
    <property type="match status" value="1"/>
</dbReference>
<accession>A0A830DKW5</accession>
<comment type="caution">
    <text evidence="1">The sequence shown here is derived from an EMBL/GenBank/DDBJ whole genome shotgun (WGS) entry which is preliminary data.</text>
</comment>
<dbReference type="PANTHER" id="PTHR31293">
    <property type="entry name" value="RNI-LIKE SUPERFAMILY PROTEIN"/>
    <property type="match status" value="1"/>
</dbReference>
<evidence type="ECO:0000313" key="2">
    <source>
        <dbReference type="Proteomes" id="UP000653305"/>
    </source>
</evidence>
<name>A0A830DKW5_9LAMI</name>
<dbReference type="InterPro" id="IPR055294">
    <property type="entry name" value="FBL60-like"/>
</dbReference>
<dbReference type="InterPro" id="IPR036047">
    <property type="entry name" value="F-box-like_dom_sf"/>
</dbReference>
<proteinExistence type="predicted"/>
<sequence length="109" mass="12528">MEKGKKTKAIDGEIPLPESIIQHIQSFLNRKQAAQTTILSKSWRNAWSTSPNLDLDQRNIHNRGQIANAFSEFANKTMQRYLESNLKIEKFSLWMHSTKGDRGPLSLMN</sequence>
<protein>
    <submittedName>
        <fullName evidence="1">F-box/LRR-repeat protein at4g14096</fullName>
    </submittedName>
</protein>
<dbReference type="EMBL" id="BMAC01001260">
    <property type="protein sequence ID" value="GFQ06562.1"/>
    <property type="molecule type" value="Genomic_DNA"/>
</dbReference>
<dbReference type="SUPFAM" id="SSF81383">
    <property type="entry name" value="F-box domain"/>
    <property type="match status" value="1"/>
</dbReference>
<dbReference type="Proteomes" id="UP000653305">
    <property type="component" value="Unassembled WGS sequence"/>
</dbReference>
<dbReference type="AlphaFoldDB" id="A0A830DKW5"/>
<keyword evidence="2" id="KW-1185">Reference proteome</keyword>
<evidence type="ECO:0000313" key="1">
    <source>
        <dbReference type="EMBL" id="GFQ06562.1"/>
    </source>
</evidence>
<organism evidence="1 2">
    <name type="scientific">Phtheirospermum japonicum</name>
    <dbReference type="NCBI Taxonomy" id="374723"/>
    <lineage>
        <taxon>Eukaryota</taxon>
        <taxon>Viridiplantae</taxon>
        <taxon>Streptophyta</taxon>
        <taxon>Embryophyta</taxon>
        <taxon>Tracheophyta</taxon>
        <taxon>Spermatophyta</taxon>
        <taxon>Magnoliopsida</taxon>
        <taxon>eudicotyledons</taxon>
        <taxon>Gunneridae</taxon>
        <taxon>Pentapetalae</taxon>
        <taxon>asterids</taxon>
        <taxon>lamiids</taxon>
        <taxon>Lamiales</taxon>
        <taxon>Orobanchaceae</taxon>
        <taxon>Orobanchaceae incertae sedis</taxon>
        <taxon>Phtheirospermum</taxon>
    </lineage>
</organism>
<gene>
    <name evidence="1" type="ORF">PHJA_002800200</name>
</gene>
<dbReference type="OrthoDB" id="912756at2759"/>
<reference evidence="1" key="1">
    <citation type="submission" date="2020-07" db="EMBL/GenBank/DDBJ databases">
        <title>Ethylene signaling mediates host invasion by parasitic plants.</title>
        <authorList>
            <person name="Yoshida S."/>
        </authorList>
    </citation>
    <scope>NUCLEOTIDE SEQUENCE</scope>
    <source>
        <strain evidence="1">Okayama</strain>
    </source>
</reference>